<dbReference type="Gene3D" id="2.120.10.30">
    <property type="entry name" value="TolB, C-terminal domain"/>
    <property type="match status" value="1"/>
</dbReference>
<evidence type="ECO:0000313" key="2">
    <source>
        <dbReference type="EMBL" id="SHJ99012.1"/>
    </source>
</evidence>
<dbReference type="InterPro" id="IPR011042">
    <property type="entry name" value="6-blade_b-propeller_TolB-like"/>
</dbReference>
<sequence>MKRNLKIPTKCVLLLFAVLFSFACSKNNNSGELKSINILEAEKSELNISEIAESIEYLPLAGDSVLATIMKVVHANGDYYVKDNKSKFLRFDKNGNLKNQIGRRGKGPGEYRYVSNFVVHPNGNVYISGGKEGKIMVFSPEGKFLRTFDISQKYVSNFEVFNDNFLLYFGPGAEHIPENMEIVDTNGTVLKTFTNQYKFERGKAILSFTGECIMYPLNGKLYFKEIFSDTLFYFDGEEKIPKIILNSGDNRFSPEARTKAIKDLSADPRNPSNALIESVIQRSLFESSRYLFYSYGFNKKGHILILDKKSGQQTEIDREVGIRNDLDGGPNITLKMNKNDNTILAWVDAFELKSHVASEAFKNSTPKYPEKKKELEELADSLSENDNPVLMLVKLKE</sequence>
<dbReference type="EMBL" id="FQZE01000046">
    <property type="protein sequence ID" value="SHJ99012.1"/>
    <property type="molecule type" value="Genomic_DNA"/>
</dbReference>
<proteinExistence type="predicted"/>
<dbReference type="STRING" id="1168035.SAMN05444280_14610"/>
<dbReference type="Pfam" id="PF17170">
    <property type="entry name" value="DUF5128"/>
    <property type="match status" value="1"/>
</dbReference>
<name>A0A1M6NTR6_9BACT</name>
<dbReference type="PROSITE" id="PS51257">
    <property type="entry name" value="PROKAR_LIPOPROTEIN"/>
    <property type="match status" value="1"/>
</dbReference>
<dbReference type="OrthoDB" id="1115495at2"/>
<keyword evidence="3" id="KW-1185">Reference proteome</keyword>
<dbReference type="AlphaFoldDB" id="A0A1M6NTR6"/>
<reference evidence="2 3" key="1">
    <citation type="submission" date="2016-11" db="EMBL/GenBank/DDBJ databases">
        <authorList>
            <person name="Jaros S."/>
            <person name="Januszkiewicz K."/>
            <person name="Wedrychowicz H."/>
        </authorList>
    </citation>
    <scope>NUCLEOTIDE SEQUENCE [LARGE SCALE GENOMIC DNA]</scope>
    <source>
        <strain evidence="2 3">DSM 27063</strain>
    </source>
</reference>
<organism evidence="2 3">
    <name type="scientific">Tangfeifania diversioriginum</name>
    <dbReference type="NCBI Taxonomy" id="1168035"/>
    <lineage>
        <taxon>Bacteria</taxon>
        <taxon>Pseudomonadati</taxon>
        <taxon>Bacteroidota</taxon>
        <taxon>Bacteroidia</taxon>
        <taxon>Marinilabiliales</taxon>
        <taxon>Prolixibacteraceae</taxon>
        <taxon>Tangfeifania</taxon>
    </lineage>
</organism>
<feature type="signal peptide" evidence="1">
    <location>
        <begin position="1"/>
        <end position="23"/>
    </location>
</feature>
<dbReference type="RefSeq" id="WP_073173699.1">
    <property type="nucleotide sequence ID" value="NZ_FQZE01000046.1"/>
</dbReference>
<evidence type="ECO:0000256" key="1">
    <source>
        <dbReference type="SAM" id="SignalP"/>
    </source>
</evidence>
<dbReference type="Proteomes" id="UP000184050">
    <property type="component" value="Unassembled WGS sequence"/>
</dbReference>
<dbReference type="SUPFAM" id="SSF101898">
    <property type="entry name" value="NHL repeat"/>
    <property type="match status" value="1"/>
</dbReference>
<keyword evidence="1" id="KW-0732">Signal</keyword>
<accession>A0A1M6NTR6</accession>
<gene>
    <name evidence="2" type="ORF">SAMN05444280_14610</name>
</gene>
<protein>
    <submittedName>
        <fullName evidence="2">6-bladed beta-propeller protein</fullName>
    </submittedName>
</protein>
<feature type="chain" id="PRO_5012861672" evidence="1">
    <location>
        <begin position="24"/>
        <end position="397"/>
    </location>
</feature>
<evidence type="ECO:0000313" key="3">
    <source>
        <dbReference type="Proteomes" id="UP000184050"/>
    </source>
</evidence>